<accession>A0AAQ3SWN1</accession>
<dbReference type="EMBL" id="CP144747">
    <property type="protein sequence ID" value="WVZ62268.1"/>
    <property type="molecule type" value="Genomic_DNA"/>
</dbReference>
<feature type="non-terminal residue" evidence="4">
    <location>
        <position position="1"/>
    </location>
</feature>
<feature type="region of interest" description="Disordered" evidence="1">
    <location>
        <begin position="664"/>
        <end position="717"/>
    </location>
</feature>
<evidence type="ECO:0000313" key="5">
    <source>
        <dbReference type="Proteomes" id="UP001341281"/>
    </source>
</evidence>
<dbReference type="Proteomes" id="UP001341281">
    <property type="component" value="Chromosome 03"/>
</dbReference>
<keyword evidence="2" id="KW-1133">Transmembrane helix</keyword>
<feature type="compositionally biased region" description="Basic and acidic residues" evidence="1">
    <location>
        <begin position="694"/>
        <end position="708"/>
    </location>
</feature>
<feature type="signal peptide" evidence="3">
    <location>
        <begin position="1"/>
        <end position="27"/>
    </location>
</feature>
<name>A0AAQ3SWN1_PASNO</name>
<dbReference type="AlphaFoldDB" id="A0AAQ3SWN1"/>
<protein>
    <submittedName>
        <fullName evidence="4">Uncharacterized protein</fullName>
    </submittedName>
</protein>
<organism evidence="4 5">
    <name type="scientific">Paspalum notatum var. saurae</name>
    <dbReference type="NCBI Taxonomy" id="547442"/>
    <lineage>
        <taxon>Eukaryota</taxon>
        <taxon>Viridiplantae</taxon>
        <taxon>Streptophyta</taxon>
        <taxon>Embryophyta</taxon>
        <taxon>Tracheophyta</taxon>
        <taxon>Spermatophyta</taxon>
        <taxon>Magnoliopsida</taxon>
        <taxon>Liliopsida</taxon>
        <taxon>Poales</taxon>
        <taxon>Poaceae</taxon>
        <taxon>PACMAD clade</taxon>
        <taxon>Panicoideae</taxon>
        <taxon>Andropogonodae</taxon>
        <taxon>Paspaleae</taxon>
        <taxon>Paspalinae</taxon>
        <taxon>Paspalum</taxon>
    </lineage>
</organism>
<feature type="chain" id="PRO_5042866522" evidence="3">
    <location>
        <begin position="28"/>
        <end position="771"/>
    </location>
</feature>
<evidence type="ECO:0000256" key="1">
    <source>
        <dbReference type="SAM" id="MobiDB-lite"/>
    </source>
</evidence>
<proteinExistence type="predicted"/>
<reference evidence="4 5" key="1">
    <citation type="submission" date="2024-02" db="EMBL/GenBank/DDBJ databases">
        <title>High-quality chromosome-scale genome assembly of Pensacola bahiagrass (Paspalum notatum Flugge var. saurae).</title>
        <authorList>
            <person name="Vega J.M."/>
            <person name="Podio M."/>
            <person name="Orjuela J."/>
            <person name="Siena L.A."/>
            <person name="Pessino S.C."/>
            <person name="Combes M.C."/>
            <person name="Mariac C."/>
            <person name="Albertini E."/>
            <person name="Pupilli F."/>
            <person name="Ortiz J.P.A."/>
            <person name="Leblanc O."/>
        </authorList>
    </citation>
    <scope>NUCLEOTIDE SEQUENCE [LARGE SCALE GENOMIC DNA]</scope>
    <source>
        <strain evidence="4">R1</strain>
        <tissue evidence="4">Leaf</tissue>
    </source>
</reference>
<keyword evidence="5" id="KW-1185">Reference proteome</keyword>
<sequence length="771" mass="80206">AIIGLRRRSRTVVSILLLGHLLDPTDCFGIDNPPTINGGTIWLLRRRSSLVSVFISVLLLLLFIRSLLLELVDQAPQASIHATVGSLGHYQALGDVGRRDLHRLEKLSDGVEQRVRVHAEVVHGQRLEGLEAAVGHLDVHVHPAAPDQRRVQLVDEVGGEDDDPLAAVRRPEAVDEVEQAGQRHGARRPLALIGGGGHDGWQAGGGGVVVGGSTRAGEVEGAVDVLDDDDGLAGGLDEELAEVVVAVHHEPPAAVAEHGVAAAAADVGQVVVDDEVPVALAEGEAEAVVAGAAAVAAAGLHGRPPHGDAAELVGHLLALAEAEHEAVALGGALGLQLPRVPAARRAQLLDQYLKARRRLAGAQALGGHEALGDVGGREPRLSQDLLHGAEQLVRVDGDVVAGERPERLGPAVGHLDVHVHAPAPDQRRVQLLGVVGGEHDDALAAAGRPEAVDEVEQAGERDRVARRRSRVGVRAGEAAARVPGAVAGEVERAVDVLDDDDGLAGGLDEEAAEVAVGVHHQPAAAVAGEDLAALAADVGQVLVDDDPAVAQVEGEPLEPAPPLARSPSPLQQVVHHHRGPPERDAAEVVGDVLAVAHADDEPVAFLGALGEELARVLRARAAQVRLHLLVGGVVVGDGAVAGVAHVAAGLRDVDGHVGVHEVEEAAGAAPEEEVEVGLEQPARRVGGQQRRQRRQDEPQRAEVGEHRAQVRQHPPPPLGHHQLAAGLRLRHGSGGYGCLRWFLTNATRDRGGLAGEVVAPAEVNTILFRCI</sequence>
<keyword evidence="2" id="KW-0812">Transmembrane</keyword>
<evidence type="ECO:0000256" key="2">
    <source>
        <dbReference type="SAM" id="Phobius"/>
    </source>
</evidence>
<feature type="transmembrane region" description="Helical" evidence="2">
    <location>
        <begin position="50"/>
        <end position="68"/>
    </location>
</feature>
<evidence type="ECO:0000313" key="4">
    <source>
        <dbReference type="EMBL" id="WVZ62268.1"/>
    </source>
</evidence>
<keyword evidence="3" id="KW-0732">Signal</keyword>
<keyword evidence="2" id="KW-0472">Membrane</keyword>
<gene>
    <name evidence="4" type="ORF">U9M48_012032</name>
</gene>
<evidence type="ECO:0000256" key="3">
    <source>
        <dbReference type="SAM" id="SignalP"/>
    </source>
</evidence>